<keyword evidence="14" id="KW-0934">Plastid</keyword>
<dbReference type="AlphaFoldDB" id="A0A1X9PWJ4"/>
<keyword evidence="14" id="KW-0150">Chloroplast</keyword>
<comment type="catalytic activity">
    <reaction evidence="9 11">
        <text>malonyl-[ACP] + acetyl-CoA + H(+) = 3-oxobutanoyl-[ACP] + CO2 + CoA</text>
        <dbReference type="Rhea" id="RHEA:12080"/>
        <dbReference type="Rhea" id="RHEA-COMP:9623"/>
        <dbReference type="Rhea" id="RHEA-COMP:9625"/>
        <dbReference type="ChEBI" id="CHEBI:15378"/>
        <dbReference type="ChEBI" id="CHEBI:16526"/>
        <dbReference type="ChEBI" id="CHEBI:57287"/>
        <dbReference type="ChEBI" id="CHEBI:57288"/>
        <dbReference type="ChEBI" id="CHEBI:78449"/>
        <dbReference type="ChEBI" id="CHEBI:78450"/>
        <dbReference type="EC" id="2.3.1.180"/>
    </reaction>
</comment>
<dbReference type="EC" id="2.3.1.180" evidence="3 11"/>
<keyword evidence="4 11" id="KW-0444">Lipid biosynthesis</keyword>
<dbReference type="HAMAP" id="MF_01815">
    <property type="entry name" value="FabH"/>
    <property type="match status" value="1"/>
</dbReference>
<dbReference type="GO" id="GO:0004315">
    <property type="term" value="F:3-oxoacyl-[acyl-carrier-protein] synthase activity"/>
    <property type="evidence" value="ECO:0007669"/>
    <property type="project" value="InterPro"/>
</dbReference>
<name>A0A1X9PWJ4_9RHOD</name>
<gene>
    <name evidence="11 14" type="primary">fabH</name>
</gene>
<evidence type="ECO:0000256" key="7">
    <source>
        <dbReference type="ARBA" id="ARBA00023098"/>
    </source>
</evidence>
<comment type="domain">
    <text evidence="11">The last Arg residue of the ACP-binding site is essential for the weak association between ACP/AcpP and FabH.</text>
</comment>
<evidence type="ECO:0000256" key="3">
    <source>
        <dbReference type="ARBA" id="ARBA00012333"/>
    </source>
</evidence>
<feature type="region of interest" description="ACP-binding" evidence="11">
    <location>
        <begin position="257"/>
        <end position="261"/>
    </location>
</feature>
<dbReference type="InterPro" id="IPR013751">
    <property type="entry name" value="ACP_syn_III_N"/>
</dbReference>
<dbReference type="SUPFAM" id="SSF53901">
    <property type="entry name" value="Thiolase-like"/>
    <property type="match status" value="1"/>
</dbReference>
<dbReference type="Pfam" id="PF08545">
    <property type="entry name" value="ACP_syn_III"/>
    <property type="match status" value="1"/>
</dbReference>
<organism evidence="14">
    <name type="scientific">Rhodochaete parvula</name>
    <dbReference type="NCBI Taxonomy" id="110510"/>
    <lineage>
        <taxon>Eukaryota</taxon>
        <taxon>Rhodophyta</taxon>
        <taxon>Compsopogonophyceae</taxon>
        <taxon>Rhodochaetales</taxon>
        <taxon>Rhodochaetaceae</taxon>
        <taxon>Rhodochaete</taxon>
    </lineage>
</organism>
<keyword evidence="6 11" id="KW-0276">Fatty acid metabolism</keyword>
<evidence type="ECO:0000256" key="4">
    <source>
        <dbReference type="ARBA" id="ARBA00022516"/>
    </source>
</evidence>
<evidence type="ECO:0000256" key="8">
    <source>
        <dbReference type="ARBA" id="ARBA00023160"/>
    </source>
</evidence>
<dbReference type="FunFam" id="3.40.47.10:FF:000004">
    <property type="entry name" value="3-oxoacyl-[acyl-carrier-protein] synthase 3"/>
    <property type="match status" value="1"/>
</dbReference>
<dbReference type="UniPathway" id="UPA00094"/>
<evidence type="ECO:0000313" key="14">
    <source>
        <dbReference type="EMBL" id="ARO91393.1"/>
    </source>
</evidence>
<evidence type="ECO:0000259" key="12">
    <source>
        <dbReference type="Pfam" id="PF08541"/>
    </source>
</evidence>
<dbReference type="PANTHER" id="PTHR43091:SF1">
    <property type="entry name" value="BETA-KETOACYL-[ACYL-CARRIER-PROTEIN] SYNTHASE III, CHLOROPLASTIC"/>
    <property type="match status" value="1"/>
</dbReference>
<dbReference type="GO" id="GO:0006633">
    <property type="term" value="P:fatty acid biosynthetic process"/>
    <property type="evidence" value="ECO:0007669"/>
    <property type="project" value="UniProtKB-UniRule"/>
</dbReference>
<dbReference type="GO" id="GO:0033818">
    <property type="term" value="F:beta-ketoacyl-acyl-carrier-protein synthase III activity"/>
    <property type="evidence" value="ECO:0007669"/>
    <property type="project" value="UniProtKB-UniRule"/>
</dbReference>
<accession>A0A1X9PWJ4</accession>
<keyword evidence="7 11" id="KW-0443">Lipid metabolism</keyword>
<comment type="similarity">
    <text evidence="2 11">Belongs to the thiolase-like superfamily. FabH family.</text>
</comment>
<keyword evidence="11" id="KW-0012">Acyltransferase</keyword>
<dbReference type="GO" id="GO:0009507">
    <property type="term" value="C:chloroplast"/>
    <property type="evidence" value="ECO:0007669"/>
    <property type="project" value="UniProtKB-SubCell"/>
</dbReference>
<dbReference type="NCBIfam" id="TIGR00747">
    <property type="entry name" value="fabH"/>
    <property type="match status" value="1"/>
</dbReference>
<comment type="subunit">
    <text evidence="11">Homodimer.</text>
</comment>
<geneLocation type="chloroplast" evidence="14"/>
<keyword evidence="8 11" id="KW-0275">Fatty acid biosynthesis</keyword>
<evidence type="ECO:0000256" key="10">
    <source>
        <dbReference type="ARBA" id="ARBA00057449"/>
    </source>
</evidence>
<feature type="domain" description="Beta-ketoacyl-[acyl-carrier-protein] synthase III C-terminal" evidence="12">
    <location>
        <begin position="241"/>
        <end position="329"/>
    </location>
</feature>
<comment type="function">
    <text evidence="11">Catalyzes the condensation reaction of fatty acid synthesis by the addition to an acyl acceptor of two carbons from malonyl-ACP. Catalyzes the first condensation reaction which initiates fatty acid synthesis and may therefore play a role in governing the total rate of fatty acid production. Possesses both acetoacetyl-ACP synthase and acetyl transacylase activities. Its substrate specificity determines the biosynthesis of branched-chain and/or straight-chain of fatty acids.</text>
</comment>
<comment type="function">
    <text evidence="10">Catalyzes the condensation reaction of fatty acid synthesis by the addition to an acyl acceptor of two carbons from malonyl-ACP. KAS III catalyzes the first condensation reaction which initiates fatty acid synthesis and may therefore play a role in governing the total rate of fatty acid production. Possesses both acetoacetyl-ACP synthase and acetyl transacylase activities.</text>
</comment>
<evidence type="ECO:0000256" key="9">
    <source>
        <dbReference type="ARBA" id="ARBA00052419"/>
    </source>
</evidence>
<reference evidence="14" key="1">
    <citation type="submission" date="2017-03" db="EMBL/GenBank/DDBJ databases">
        <title>The new red algal subphylum Proteorhodophytina comprises the largest and most divergent plastid genomes known.</title>
        <authorList>
            <person name="Munoz-Gomez S.A."/>
            <person name="Mejia-Franco F.G."/>
            <person name="Durnin K."/>
            <person name="Morgan C."/>
            <person name="Grisdale C.J."/>
            <person name="Archibald J.M."/>
            <person name="Slamovits C.H."/>
        </authorList>
    </citation>
    <scope>NUCLEOTIDE SEQUENCE</scope>
    <source>
        <strain evidence="14">UTEX LB2715</strain>
    </source>
</reference>
<keyword evidence="5 11" id="KW-0808">Transferase</keyword>
<dbReference type="NCBIfam" id="NF006829">
    <property type="entry name" value="PRK09352.1"/>
    <property type="match status" value="1"/>
</dbReference>
<feature type="active site" evidence="11">
    <location>
        <position position="286"/>
    </location>
</feature>
<feature type="domain" description="Beta-ketoacyl-[acyl-carrier-protein] synthase III N-terminal" evidence="13">
    <location>
        <begin position="111"/>
        <end position="188"/>
    </location>
</feature>
<dbReference type="InterPro" id="IPR013747">
    <property type="entry name" value="ACP_syn_III_C"/>
</dbReference>
<comment type="pathway">
    <text evidence="1 11">Lipid metabolism; fatty acid biosynthesis.</text>
</comment>
<evidence type="ECO:0000256" key="2">
    <source>
        <dbReference type="ARBA" id="ARBA00008642"/>
    </source>
</evidence>
<evidence type="ECO:0000256" key="11">
    <source>
        <dbReference type="HAMAP-Rule" id="MF_01815"/>
    </source>
</evidence>
<protein>
    <recommendedName>
        <fullName evidence="3 11">Beta-ketoacyl-[acyl-carrier-protein] synthase III</fullName>
        <shortName evidence="11">Beta-ketoacyl-ACP synthase III</shortName>
        <shortName evidence="11">KAS III</shortName>
        <ecNumber evidence="3 11">2.3.1.180</ecNumber>
    </recommendedName>
    <alternativeName>
        <fullName evidence="11">3-oxoacyl-[acyl-carrier-protein] synthase 3</fullName>
    </alternativeName>
    <alternativeName>
        <fullName evidence="11">3-oxoacyl-[acyl-carrier-protein] synthase III</fullName>
    </alternativeName>
</protein>
<sequence>MKSRNIYGAQIVSTGSATPEYSLSNEEISKIVETSDEWIITRTGIKQRKITNQHIGITDLASQAAKKAIKNAKIESKDIDLIILATSSPDDLFGNASQIQYKIGAINAAAFDVTAACSGFVISLITGAQFINSGLYKTILIIGADVLSKWVDWYDRKTCILFGDGAGAVILQSSKENRILASSINTDGSQNHQLSLKCNSIISNSELNLHHRYYNFIEMNGKEVYKFAVSKLPSAIEQCIKSANLTIQDIDWLVLHQANERIINTVAEKLCIPNNKIINNLDKYGNTSAASIPLALDEAIEKQQIKINDNVIMAGFGAGFTWSVVILKWG</sequence>
<dbReference type="InterPro" id="IPR004655">
    <property type="entry name" value="FabH"/>
</dbReference>
<evidence type="ECO:0000256" key="5">
    <source>
        <dbReference type="ARBA" id="ARBA00022679"/>
    </source>
</evidence>
<keyword evidence="11" id="KW-0511">Multifunctional enzyme</keyword>
<proteinExistence type="inferred from homology"/>
<dbReference type="Gene3D" id="3.40.47.10">
    <property type="match status" value="1"/>
</dbReference>
<feature type="active site" evidence="11">
    <location>
        <position position="256"/>
    </location>
</feature>
<comment type="subcellular location">
    <subcellularLocation>
        <location evidence="11">Plastid</location>
        <location evidence="11">Chloroplast</location>
    </subcellularLocation>
</comment>
<evidence type="ECO:0000256" key="1">
    <source>
        <dbReference type="ARBA" id="ARBA00005194"/>
    </source>
</evidence>
<evidence type="ECO:0000256" key="6">
    <source>
        <dbReference type="ARBA" id="ARBA00022832"/>
    </source>
</evidence>
<dbReference type="EMBL" id="KY709212">
    <property type="protein sequence ID" value="ARO91393.1"/>
    <property type="molecule type" value="Genomic_DNA"/>
</dbReference>
<feature type="active site" evidence="11">
    <location>
        <position position="117"/>
    </location>
</feature>
<evidence type="ECO:0000259" key="13">
    <source>
        <dbReference type="Pfam" id="PF08545"/>
    </source>
</evidence>
<dbReference type="PANTHER" id="PTHR43091">
    <property type="entry name" value="3-OXOACYL-[ACYL-CARRIER-PROTEIN] SYNTHASE"/>
    <property type="match status" value="1"/>
</dbReference>
<dbReference type="InterPro" id="IPR016039">
    <property type="entry name" value="Thiolase-like"/>
</dbReference>
<dbReference type="CDD" id="cd00830">
    <property type="entry name" value="KAS_III"/>
    <property type="match status" value="1"/>
</dbReference>
<dbReference type="Pfam" id="PF08541">
    <property type="entry name" value="ACP_syn_III_C"/>
    <property type="match status" value="1"/>
</dbReference>